<evidence type="ECO:0000256" key="1">
    <source>
        <dbReference type="ARBA" id="ARBA00003416"/>
    </source>
</evidence>
<comment type="function">
    <text evidence="1">Involved in DNA recombination.</text>
</comment>
<reference evidence="6 7" key="1">
    <citation type="submission" date="2020-03" db="EMBL/GenBank/DDBJ databases">
        <title>Genomic Encyclopedia of Type Strains, Phase IV (KMG-IV): sequencing the most valuable type-strain genomes for metagenomic binning, comparative biology and taxonomic classification.</title>
        <authorList>
            <person name="Goeker M."/>
        </authorList>
    </citation>
    <scope>NUCLEOTIDE SEQUENCE [LARGE SCALE GENOMIC DNA]</scope>
    <source>
        <strain evidence="6 7">DSM 24233</strain>
    </source>
</reference>
<evidence type="ECO:0000313" key="7">
    <source>
        <dbReference type="Proteomes" id="UP000580856"/>
    </source>
</evidence>
<keyword evidence="7" id="KW-1185">Reference proteome</keyword>
<dbReference type="PANTHER" id="PTHR30563:SF0">
    <property type="entry name" value="DNA RECOMBINATION PROTEIN RMUC"/>
    <property type="match status" value="1"/>
</dbReference>
<evidence type="ECO:0000256" key="4">
    <source>
        <dbReference type="ARBA" id="ARBA00023172"/>
    </source>
</evidence>
<dbReference type="Proteomes" id="UP000580856">
    <property type="component" value="Unassembled WGS sequence"/>
</dbReference>
<feature type="coiled-coil region" evidence="5">
    <location>
        <begin position="205"/>
        <end position="232"/>
    </location>
</feature>
<evidence type="ECO:0000256" key="2">
    <source>
        <dbReference type="ARBA" id="ARBA00009840"/>
    </source>
</evidence>
<organism evidence="6 7">
    <name type="scientific">Desulfobaculum xiamenense</name>
    <dbReference type="NCBI Taxonomy" id="995050"/>
    <lineage>
        <taxon>Bacteria</taxon>
        <taxon>Pseudomonadati</taxon>
        <taxon>Thermodesulfobacteriota</taxon>
        <taxon>Desulfovibrionia</taxon>
        <taxon>Desulfovibrionales</taxon>
        <taxon>Desulfovibrionaceae</taxon>
        <taxon>Desulfobaculum</taxon>
    </lineage>
</organism>
<dbReference type="Pfam" id="PF02646">
    <property type="entry name" value="RmuC"/>
    <property type="match status" value="1"/>
</dbReference>
<sequence length="486" mass="55026">MNIDATLITAFLAGFATCAAPFALHLAHRIKALRTQCAAEQQTRIAVLDEQLRALRDELDTCRRTLDESNAERDTLRTRLIAAGQDIARLREQAARLPEIDALRKANDAMRAQERQLGAQVASLQTELDAERAHGREKLALLGEAREELANQFKTLANEIFDDKSRRFTEQNQTTMKQLLDPMRTKLVEFQAQVEKAYVQEGKDRAELTSQVRQLMDLNRQLSDDANNLTRALKGNSKTRGDWGELILERILESSGLRKGEEFTVQESHTTDGGRRLQPDVVIHLPQGKHLVIDSKVSLNAYLEHTRAEADDEREHALKGHIAAMRTHIRELSAKDYQALYGMTSPDFVIMFVPVEPAYLLAISKDATLWREAWDRNILLVSPSTLLFVVRTVATLWRQEQQTRNAQEIAQRGALLYDKFKGFVDDIDDMGTRLDQARRAYDKARGKLCTGTGNLIRQAEMLRELGVKPKSPLPHQLVESAMLTQD</sequence>
<keyword evidence="4" id="KW-0233">DNA recombination</keyword>
<evidence type="ECO:0000256" key="3">
    <source>
        <dbReference type="ARBA" id="ARBA00023054"/>
    </source>
</evidence>
<evidence type="ECO:0000256" key="5">
    <source>
        <dbReference type="SAM" id="Coils"/>
    </source>
</evidence>
<keyword evidence="3 5" id="KW-0175">Coiled coil</keyword>
<dbReference type="AlphaFoldDB" id="A0A846QJK4"/>
<dbReference type="GO" id="GO:0006310">
    <property type="term" value="P:DNA recombination"/>
    <property type="evidence" value="ECO:0007669"/>
    <property type="project" value="UniProtKB-KW"/>
</dbReference>
<feature type="coiled-coil region" evidence="5">
    <location>
        <begin position="38"/>
        <end position="79"/>
    </location>
</feature>
<gene>
    <name evidence="6" type="ORF">GGQ74_000003</name>
</gene>
<comment type="similarity">
    <text evidence="2">Belongs to the RmuC family.</text>
</comment>
<protein>
    <submittedName>
        <fullName evidence="6">DNA recombination protein RmuC</fullName>
    </submittedName>
</protein>
<dbReference type="Gene3D" id="1.10.287.1490">
    <property type="match status" value="1"/>
</dbReference>
<dbReference type="RefSeq" id="WP_167939506.1">
    <property type="nucleotide sequence ID" value="NZ_JAATJA010000001.1"/>
</dbReference>
<name>A0A846QJK4_9BACT</name>
<comment type="caution">
    <text evidence="6">The sequence shown here is derived from an EMBL/GenBank/DDBJ whole genome shotgun (WGS) entry which is preliminary data.</text>
</comment>
<dbReference type="EMBL" id="JAATJA010000001">
    <property type="protein sequence ID" value="NJB66363.1"/>
    <property type="molecule type" value="Genomic_DNA"/>
</dbReference>
<dbReference type="PANTHER" id="PTHR30563">
    <property type="entry name" value="DNA RECOMBINATION PROTEIN RMUC"/>
    <property type="match status" value="1"/>
</dbReference>
<accession>A0A846QJK4</accession>
<proteinExistence type="inferred from homology"/>
<evidence type="ECO:0000313" key="6">
    <source>
        <dbReference type="EMBL" id="NJB66363.1"/>
    </source>
</evidence>
<dbReference type="InterPro" id="IPR003798">
    <property type="entry name" value="DNA_recombination_RmuC"/>
</dbReference>